<accession>A0A9D9HXU8</accession>
<reference evidence="1" key="1">
    <citation type="submission" date="2020-10" db="EMBL/GenBank/DDBJ databases">
        <authorList>
            <person name="Gilroy R."/>
        </authorList>
    </citation>
    <scope>NUCLEOTIDE SEQUENCE</scope>
    <source>
        <strain evidence="1">E3-2379</strain>
    </source>
</reference>
<protein>
    <recommendedName>
        <fullName evidence="3">IS21 family transposase</fullName>
    </recommendedName>
</protein>
<name>A0A9D9HXU8_9FIRM</name>
<comment type="caution">
    <text evidence="1">The sequence shown here is derived from an EMBL/GenBank/DDBJ whole genome shotgun (WGS) entry which is preliminary data.</text>
</comment>
<evidence type="ECO:0000313" key="1">
    <source>
        <dbReference type="EMBL" id="MBO8462449.1"/>
    </source>
</evidence>
<proteinExistence type="predicted"/>
<dbReference type="Proteomes" id="UP000823618">
    <property type="component" value="Unassembled WGS sequence"/>
</dbReference>
<organism evidence="1 2">
    <name type="scientific">Candidatus Scybalomonas excrementavium</name>
    <dbReference type="NCBI Taxonomy" id="2840943"/>
    <lineage>
        <taxon>Bacteria</taxon>
        <taxon>Bacillati</taxon>
        <taxon>Bacillota</taxon>
        <taxon>Clostridia</taxon>
        <taxon>Lachnospirales</taxon>
        <taxon>Lachnospiraceae</taxon>
        <taxon>Lachnospiraceae incertae sedis</taxon>
        <taxon>Candidatus Scybalomonas</taxon>
    </lineage>
</organism>
<gene>
    <name evidence="1" type="ORF">IAC13_00790</name>
</gene>
<dbReference type="EMBL" id="JADIML010000023">
    <property type="protein sequence ID" value="MBO8462449.1"/>
    <property type="molecule type" value="Genomic_DNA"/>
</dbReference>
<dbReference type="AlphaFoldDB" id="A0A9D9HXU8"/>
<sequence>MIYKLNIHTDLQITSLEDLEKLQPFLEDSTLKINKSQIARELKKDRRTIDKYLKGYKKSKQRIRSSYLDAYYDIIKEPTSNQQIFYYKSTLWQYLTDNHGLTCPESSFRRYISKHPEFQV</sequence>
<reference evidence="1" key="2">
    <citation type="journal article" date="2021" name="PeerJ">
        <title>Extensive microbial diversity within the chicken gut microbiome revealed by metagenomics and culture.</title>
        <authorList>
            <person name="Gilroy R."/>
            <person name="Ravi A."/>
            <person name="Getino M."/>
            <person name="Pursley I."/>
            <person name="Horton D.L."/>
            <person name="Alikhan N.F."/>
            <person name="Baker D."/>
            <person name="Gharbi K."/>
            <person name="Hall N."/>
            <person name="Watson M."/>
            <person name="Adriaenssens E.M."/>
            <person name="Foster-Nyarko E."/>
            <person name="Jarju S."/>
            <person name="Secka A."/>
            <person name="Antonio M."/>
            <person name="Oren A."/>
            <person name="Chaudhuri R.R."/>
            <person name="La Ragione R."/>
            <person name="Hildebrand F."/>
            <person name="Pallen M.J."/>
        </authorList>
    </citation>
    <scope>NUCLEOTIDE SEQUENCE</scope>
    <source>
        <strain evidence="1">E3-2379</strain>
    </source>
</reference>
<evidence type="ECO:0008006" key="3">
    <source>
        <dbReference type="Google" id="ProtNLM"/>
    </source>
</evidence>
<evidence type="ECO:0000313" key="2">
    <source>
        <dbReference type="Proteomes" id="UP000823618"/>
    </source>
</evidence>